<dbReference type="EMBL" id="OA882306">
    <property type="protein sequence ID" value="CAD7274558.1"/>
    <property type="molecule type" value="Genomic_DNA"/>
</dbReference>
<feature type="domain" description="Protein kinase" evidence="13">
    <location>
        <begin position="134"/>
        <end position="500"/>
    </location>
</feature>
<dbReference type="SUPFAM" id="SSF56112">
    <property type="entry name" value="Protein kinase-like (PK-like)"/>
    <property type="match status" value="1"/>
</dbReference>
<evidence type="ECO:0000256" key="12">
    <source>
        <dbReference type="SAM" id="MobiDB-lite"/>
    </source>
</evidence>
<protein>
    <recommendedName>
        <fullName evidence="1">non-specific serine/threonine protein kinase</fullName>
        <ecNumber evidence="1">2.7.11.1</ecNumber>
    </recommendedName>
</protein>
<keyword evidence="7" id="KW-0652">Protein synthesis inhibitor</keyword>
<dbReference type="GO" id="GO:0004694">
    <property type="term" value="F:eukaryotic translation initiation factor 2alpha kinase activity"/>
    <property type="evidence" value="ECO:0007669"/>
    <property type="project" value="TreeGrafter"/>
</dbReference>
<dbReference type="InterPro" id="IPR008271">
    <property type="entry name" value="Ser/Thr_kinase_AS"/>
</dbReference>
<evidence type="ECO:0000256" key="1">
    <source>
        <dbReference type="ARBA" id="ARBA00012513"/>
    </source>
</evidence>
<comment type="catalytic activity">
    <reaction evidence="9">
        <text>L-threonyl-[protein] + ATP = O-phospho-L-threonyl-[protein] + ADP + H(+)</text>
        <dbReference type="Rhea" id="RHEA:46608"/>
        <dbReference type="Rhea" id="RHEA-COMP:11060"/>
        <dbReference type="Rhea" id="RHEA-COMP:11605"/>
        <dbReference type="ChEBI" id="CHEBI:15378"/>
        <dbReference type="ChEBI" id="CHEBI:30013"/>
        <dbReference type="ChEBI" id="CHEBI:30616"/>
        <dbReference type="ChEBI" id="CHEBI:61977"/>
        <dbReference type="ChEBI" id="CHEBI:456216"/>
        <dbReference type="EC" id="2.7.11.1"/>
    </reaction>
    <physiologicalReaction direction="left-to-right" evidence="9">
        <dbReference type="Rhea" id="RHEA:46609"/>
    </physiologicalReaction>
</comment>
<dbReference type="GO" id="GO:0005737">
    <property type="term" value="C:cytoplasm"/>
    <property type="evidence" value="ECO:0007669"/>
    <property type="project" value="TreeGrafter"/>
</dbReference>
<accession>A0A7R9BHE4</accession>
<comment type="catalytic activity">
    <reaction evidence="10">
        <text>L-seryl-[protein] + ATP = O-phospho-L-seryl-[protein] + ADP + H(+)</text>
        <dbReference type="Rhea" id="RHEA:17989"/>
        <dbReference type="Rhea" id="RHEA-COMP:9863"/>
        <dbReference type="Rhea" id="RHEA-COMP:11604"/>
        <dbReference type="ChEBI" id="CHEBI:15378"/>
        <dbReference type="ChEBI" id="CHEBI:29999"/>
        <dbReference type="ChEBI" id="CHEBI:30616"/>
        <dbReference type="ChEBI" id="CHEBI:83421"/>
        <dbReference type="ChEBI" id="CHEBI:456216"/>
        <dbReference type="EC" id="2.7.11.1"/>
    </reaction>
    <physiologicalReaction direction="left-to-right" evidence="10">
        <dbReference type="Rhea" id="RHEA:17990"/>
    </physiologicalReaction>
</comment>
<evidence type="ECO:0000259" key="13">
    <source>
        <dbReference type="PROSITE" id="PS50011"/>
    </source>
</evidence>
<reference evidence="14" key="1">
    <citation type="submission" date="2020-11" db="EMBL/GenBank/DDBJ databases">
        <authorList>
            <person name="Tran Van P."/>
        </authorList>
    </citation>
    <scope>NUCLEOTIDE SEQUENCE</scope>
</reference>
<proteinExistence type="inferred from homology"/>
<name>A0A7R9BHE4_9CRUS</name>
<evidence type="ECO:0000256" key="7">
    <source>
        <dbReference type="ARBA" id="ARBA00023193"/>
    </source>
</evidence>
<organism evidence="14">
    <name type="scientific">Notodromas monacha</name>
    <dbReference type="NCBI Taxonomy" id="399045"/>
    <lineage>
        <taxon>Eukaryota</taxon>
        <taxon>Metazoa</taxon>
        <taxon>Ecdysozoa</taxon>
        <taxon>Arthropoda</taxon>
        <taxon>Crustacea</taxon>
        <taxon>Oligostraca</taxon>
        <taxon>Ostracoda</taxon>
        <taxon>Podocopa</taxon>
        <taxon>Podocopida</taxon>
        <taxon>Cypridocopina</taxon>
        <taxon>Cypridoidea</taxon>
        <taxon>Cyprididae</taxon>
        <taxon>Notodromas</taxon>
    </lineage>
</organism>
<dbReference type="OrthoDB" id="1405469at2759"/>
<dbReference type="Gene3D" id="1.10.510.10">
    <property type="entry name" value="Transferase(Phosphotransferase) domain 1"/>
    <property type="match status" value="1"/>
</dbReference>
<keyword evidence="3" id="KW-0808">Transferase</keyword>
<dbReference type="Pfam" id="PF00069">
    <property type="entry name" value="Pkinase"/>
    <property type="match status" value="2"/>
</dbReference>
<dbReference type="PROSITE" id="PS00108">
    <property type="entry name" value="PROTEIN_KINASE_ST"/>
    <property type="match status" value="1"/>
</dbReference>
<evidence type="ECO:0000256" key="2">
    <source>
        <dbReference type="ARBA" id="ARBA00022527"/>
    </source>
</evidence>
<evidence type="ECO:0000256" key="11">
    <source>
        <dbReference type="PROSITE-ProRule" id="PRU10141"/>
    </source>
</evidence>
<dbReference type="InterPro" id="IPR017441">
    <property type="entry name" value="Protein_kinase_ATP_BS"/>
</dbReference>
<dbReference type="PANTHER" id="PTHR11042">
    <property type="entry name" value="EUKARYOTIC TRANSLATION INITIATION FACTOR 2-ALPHA KINASE EIF2-ALPHA KINASE -RELATED"/>
    <property type="match status" value="1"/>
</dbReference>
<evidence type="ECO:0000313" key="14">
    <source>
        <dbReference type="EMBL" id="CAD7274558.1"/>
    </source>
</evidence>
<evidence type="ECO:0000256" key="5">
    <source>
        <dbReference type="ARBA" id="ARBA00022777"/>
    </source>
</evidence>
<dbReference type="PROSITE" id="PS50011">
    <property type="entry name" value="PROTEIN_KINASE_DOM"/>
    <property type="match status" value="1"/>
</dbReference>
<evidence type="ECO:0000313" key="15">
    <source>
        <dbReference type="Proteomes" id="UP000678499"/>
    </source>
</evidence>
<keyword evidence="6 11" id="KW-0067">ATP-binding</keyword>
<evidence type="ECO:0000256" key="9">
    <source>
        <dbReference type="ARBA" id="ARBA00048659"/>
    </source>
</evidence>
<dbReference type="InterPro" id="IPR011009">
    <property type="entry name" value="Kinase-like_dom_sf"/>
</dbReference>
<dbReference type="InterPro" id="IPR050339">
    <property type="entry name" value="CC_SR_Kinase"/>
</dbReference>
<dbReference type="InterPro" id="IPR000719">
    <property type="entry name" value="Prot_kinase_dom"/>
</dbReference>
<sequence length="517" mass="56976">MSGNGSSTEWQSIVMSMGFLIDGLIKEVALCHERDEYAQLILGNALRQQMKKVLPLEAGGIFDCLDKVCGSYASHYVQNLHKIILRVRSEVREVTNVKTSAICEDNSAETAEDSTNSWTDADFALHSGRFLRDYHVLSCLGEGAYGQVFKVRHLLDGAMYAVKKVMFRYHAASALERVQREARILARLKHENIVRYHVSWLEEPPVLEREAFVKREGCEDQVNHFDSVGERSSSDASSPESSDAVEAVFSEAVDRTESLLSNGKAETSPQILCLFMQMEICSSTLAAYLQERDRCGQAVDLKFNANVIKQAASGLASFHGLGLVHRDVKPSNIFMVGDVVKIGDFGVAKELGTSFGKEAGCSLVSLKKIKLLDLSSDEEEEEDGEENKDGFVRGSEAAVNSGDAGTPVYADPEQLKGKSCSAKSDIYSLGLVTLEMYLPCATQMEKAKVFEQLRLSRSFPQRAKFPEGVGDSILKMTDKHSKMRPSAREVEDMFSSESLLSLRSSGSSRCSSISSKF</sequence>
<dbReference type="Gene3D" id="3.30.200.20">
    <property type="entry name" value="Phosphorylase Kinase, domain 1"/>
    <property type="match status" value="1"/>
</dbReference>
<keyword evidence="2" id="KW-0723">Serine/threonine-protein kinase</keyword>
<dbReference type="PROSITE" id="PS00107">
    <property type="entry name" value="PROTEIN_KINASE_ATP"/>
    <property type="match status" value="1"/>
</dbReference>
<evidence type="ECO:0000256" key="10">
    <source>
        <dbReference type="ARBA" id="ARBA00048977"/>
    </source>
</evidence>
<evidence type="ECO:0000256" key="4">
    <source>
        <dbReference type="ARBA" id="ARBA00022741"/>
    </source>
</evidence>
<dbReference type="PANTHER" id="PTHR11042:SF160">
    <property type="entry name" value="EUKARYOTIC TRANSLATION INITIATION FACTOR 2-ALPHA KINASE 1"/>
    <property type="match status" value="1"/>
</dbReference>
<dbReference type="EC" id="2.7.11.1" evidence="1"/>
<comment type="similarity">
    <text evidence="8">Belongs to the protein kinase superfamily. Ser/Thr protein kinase family. GCN2 subfamily.</text>
</comment>
<evidence type="ECO:0000256" key="8">
    <source>
        <dbReference type="ARBA" id="ARBA00037982"/>
    </source>
</evidence>
<feature type="region of interest" description="Disordered" evidence="12">
    <location>
        <begin position="376"/>
        <end position="408"/>
    </location>
</feature>
<dbReference type="Proteomes" id="UP000678499">
    <property type="component" value="Unassembled WGS sequence"/>
</dbReference>
<keyword evidence="15" id="KW-1185">Reference proteome</keyword>
<gene>
    <name evidence="14" type="ORF">NMOB1V02_LOCUS2388</name>
</gene>
<dbReference type="GO" id="GO:0005634">
    <property type="term" value="C:nucleus"/>
    <property type="evidence" value="ECO:0007669"/>
    <property type="project" value="TreeGrafter"/>
</dbReference>
<dbReference type="InterPro" id="IPR001245">
    <property type="entry name" value="Ser-Thr/Tyr_kinase_cat_dom"/>
</dbReference>
<dbReference type="GO" id="GO:0005524">
    <property type="term" value="F:ATP binding"/>
    <property type="evidence" value="ECO:0007669"/>
    <property type="project" value="UniProtKB-UniRule"/>
</dbReference>
<feature type="binding site" evidence="11">
    <location>
        <position position="164"/>
    </location>
    <ligand>
        <name>ATP</name>
        <dbReference type="ChEBI" id="CHEBI:30616"/>
    </ligand>
</feature>
<feature type="region of interest" description="Disordered" evidence="12">
    <location>
        <begin position="498"/>
        <end position="517"/>
    </location>
</feature>
<evidence type="ECO:0000256" key="3">
    <source>
        <dbReference type="ARBA" id="ARBA00022679"/>
    </source>
</evidence>
<dbReference type="SMART" id="SM00220">
    <property type="entry name" value="S_TKc"/>
    <property type="match status" value="1"/>
</dbReference>
<keyword evidence="4 11" id="KW-0547">Nucleotide-binding</keyword>
<feature type="compositionally biased region" description="Acidic residues" evidence="12">
    <location>
        <begin position="376"/>
        <end position="386"/>
    </location>
</feature>
<evidence type="ECO:0000256" key="6">
    <source>
        <dbReference type="ARBA" id="ARBA00022840"/>
    </source>
</evidence>
<dbReference type="GO" id="GO:0017148">
    <property type="term" value="P:negative regulation of translation"/>
    <property type="evidence" value="ECO:0007669"/>
    <property type="project" value="UniProtKB-KW"/>
</dbReference>
<keyword evidence="5" id="KW-0418">Kinase</keyword>
<dbReference type="EMBL" id="CAJPEX010000269">
    <property type="protein sequence ID" value="CAG0914710.1"/>
    <property type="molecule type" value="Genomic_DNA"/>
</dbReference>
<dbReference type="AlphaFoldDB" id="A0A7R9BHE4"/>
<dbReference type="Pfam" id="PF07714">
    <property type="entry name" value="PK_Tyr_Ser-Thr"/>
    <property type="match status" value="1"/>
</dbReference>